<dbReference type="SUPFAM" id="SSF46934">
    <property type="entry name" value="UBA-like"/>
    <property type="match status" value="1"/>
</dbReference>
<feature type="domain" description="CUE" evidence="2">
    <location>
        <begin position="41"/>
        <end position="84"/>
    </location>
</feature>
<protein>
    <recommendedName>
        <fullName evidence="2">CUE domain-containing protein</fullName>
    </recommendedName>
</protein>
<dbReference type="Pfam" id="PF02845">
    <property type="entry name" value="CUE"/>
    <property type="match status" value="1"/>
</dbReference>
<dbReference type="SMART" id="SM00546">
    <property type="entry name" value="CUE"/>
    <property type="match status" value="1"/>
</dbReference>
<dbReference type="InterPro" id="IPR003892">
    <property type="entry name" value="CUE"/>
</dbReference>
<dbReference type="RefSeq" id="XP_060122689.1">
    <property type="nucleotide sequence ID" value="XM_060266706.1"/>
</dbReference>
<feature type="compositionally biased region" description="Basic and acidic residues" evidence="1">
    <location>
        <begin position="346"/>
        <end position="442"/>
    </location>
</feature>
<feature type="compositionally biased region" description="Polar residues" evidence="1">
    <location>
        <begin position="318"/>
        <end position="327"/>
    </location>
</feature>
<feature type="compositionally biased region" description="Basic and acidic residues" evidence="1">
    <location>
        <begin position="455"/>
        <end position="490"/>
    </location>
</feature>
<dbReference type="Proteomes" id="UP001217754">
    <property type="component" value="Chromosome 4"/>
</dbReference>
<proteinExistence type="predicted"/>
<evidence type="ECO:0000313" key="4">
    <source>
        <dbReference type="Proteomes" id="UP001217754"/>
    </source>
</evidence>
<dbReference type="InterPro" id="IPR009060">
    <property type="entry name" value="UBA-like_sf"/>
</dbReference>
<gene>
    <name evidence="3" type="ORF">MJAP1_002773</name>
</gene>
<feature type="compositionally biased region" description="Low complexity" evidence="1">
    <location>
        <begin position="445"/>
        <end position="454"/>
    </location>
</feature>
<sequence>MSTDPRLVDLRDLSDALEESHGNAPGPDAIPAVPNAEKKEQYASQVEQLQSMFPDTDKHVLADILAKHRGNVESAMPAVLQVSDPEYKPSADEQAVQNDARFAQQLAMEGQGPFPVAHAWPARQQTWDPSQLRYSPRVVRPRGERQPAGQAPQQPAPHWTGQYRPRDPAYVPPHGHGTNGAPVYGDSFQDELIADGKKLQADLTRFTENGIAKMSSTFMNLRQKAEQAMRNLPQDSPFRLRRENMMHDGARHDWEANHHTLGHRYDQDPEPVRDGELDRLASEPPAVPSKDVPRPSKPAQKGPLWGQRYAKQAPATGISHNSANAKLSTWADVGREDDDPSGGVSKADKAKADAEKQIKEQAEGVNSKRDTAEDTEKDTSVQDSKAKEATPPEQTKDSKTTEDHAEGKASGAKEEGTEAKAAKEASDKKAKVPETKAADGKKAKGGISKAAKTGNGKENEAKSTFKEDAKTDDKVESKETDADTKPETTKSTDTSAKTPVSSAAAPADQAPSALDADDDEEYVHNPFNDED</sequence>
<feature type="compositionally biased region" description="Basic and acidic residues" evidence="1">
    <location>
        <begin position="261"/>
        <end position="281"/>
    </location>
</feature>
<evidence type="ECO:0000256" key="1">
    <source>
        <dbReference type="SAM" id="MobiDB-lite"/>
    </source>
</evidence>
<feature type="region of interest" description="Disordered" evidence="1">
    <location>
        <begin position="140"/>
        <end position="186"/>
    </location>
</feature>
<dbReference type="PANTHER" id="PTHR16461:SF5">
    <property type="entry name" value="TOLL-INTERACTING PROTEIN"/>
    <property type="match status" value="1"/>
</dbReference>
<dbReference type="AlphaFoldDB" id="A0AAF0JAG9"/>
<feature type="compositionally biased region" description="Low complexity" evidence="1">
    <location>
        <begin position="146"/>
        <end position="157"/>
    </location>
</feature>
<dbReference type="GO" id="GO:0005737">
    <property type="term" value="C:cytoplasm"/>
    <property type="evidence" value="ECO:0007669"/>
    <property type="project" value="TreeGrafter"/>
</dbReference>
<dbReference type="PROSITE" id="PS51140">
    <property type="entry name" value="CUE"/>
    <property type="match status" value="1"/>
</dbReference>
<keyword evidence="4" id="KW-1185">Reference proteome</keyword>
<dbReference type="EMBL" id="CP119961">
    <property type="protein sequence ID" value="WFD39792.1"/>
    <property type="molecule type" value="Genomic_DNA"/>
</dbReference>
<reference evidence="3" key="1">
    <citation type="submission" date="2023-03" db="EMBL/GenBank/DDBJ databases">
        <title>Mating type loci evolution in Malassezia.</title>
        <authorList>
            <person name="Coelho M.A."/>
        </authorList>
    </citation>
    <scope>NUCLEOTIDE SEQUENCE</scope>
    <source>
        <strain evidence="3">CBS 9431</strain>
    </source>
</reference>
<dbReference type="GO" id="GO:0043130">
    <property type="term" value="F:ubiquitin binding"/>
    <property type="evidence" value="ECO:0007669"/>
    <property type="project" value="InterPro"/>
</dbReference>
<dbReference type="GO" id="GO:0006511">
    <property type="term" value="P:ubiquitin-dependent protein catabolic process"/>
    <property type="evidence" value="ECO:0007669"/>
    <property type="project" value="TreeGrafter"/>
</dbReference>
<organism evidence="3 4">
    <name type="scientific">Malassezia japonica</name>
    <dbReference type="NCBI Taxonomy" id="223818"/>
    <lineage>
        <taxon>Eukaryota</taxon>
        <taxon>Fungi</taxon>
        <taxon>Dikarya</taxon>
        <taxon>Basidiomycota</taxon>
        <taxon>Ustilaginomycotina</taxon>
        <taxon>Malasseziomycetes</taxon>
        <taxon>Malasseziales</taxon>
        <taxon>Malasseziaceae</taxon>
        <taxon>Malassezia</taxon>
    </lineage>
</organism>
<name>A0AAF0JAG9_9BASI</name>
<feature type="region of interest" description="Disordered" evidence="1">
    <location>
        <begin position="17"/>
        <end position="44"/>
    </location>
</feature>
<evidence type="ECO:0000313" key="3">
    <source>
        <dbReference type="EMBL" id="WFD39792.1"/>
    </source>
</evidence>
<evidence type="ECO:0000259" key="2">
    <source>
        <dbReference type="PROSITE" id="PS51140"/>
    </source>
</evidence>
<dbReference type="GO" id="GO:0031624">
    <property type="term" value="F:ubiquitin conjugating enzyme binding"/>
    <property type="evidence" value="ECO:0007669"/>
    <property type="project" value="TreeGrafter"/>
</dbReference>
<dbReference type="GeneID" id="85226424"/>
<dbReference type="Gene3D" id="1.10.8.10">
    <property type="entry name" value="DNA helicase RuvA subunit, C-terminal domain"/>
    <property type="match status" value="1"/>
</dbReference>
<feature type="region of interest" description="Disordered" evidence="1">
    <location>
        <begin position="261"/>
        <end position="531"/>
    </location>
</feature>
<feature type="compositionally biased region" description="Low complexity" evidence="1">
    <location>
        <begin position="499"/>
        <end position="514"/>
    </location>
</feature>
<dbReference type="PANTHER" id="PTHR16461">
    <property type="entry name" value="TOLL-INTERACTING PROTEIN"/>
    <property type="match status" value="1"/>
</dbReference>
<dbReference type="CDD" id="cd14279">
    <property type="entry name" value="CUE"/>
    <property type="match status" value="1"/>
</dbReference>
<accession>A0AAF0JAG9</accession>